<protein>
    <recommendedName>
        <fullName evidence="5 6">Haloalkane dehalogenase</fullName>
        <ecNumber evidence="3 6">3.8.1.5</ecNumber>
    </recommendedName>
</protein>
<evidence type="ECO:0000256" key="4">
    <source>
        <dbReference type="ARBA" id="ARBA00022801"/>
    </source>
</evidence>
<dbReference type="RefSeq" id="WP_131562935.1">
    <property type="nucleotide sequence ID" value="NZ_SJSN01000034.1"/>
</dbReference>
<dbReference type="InterPro" id="IPR050266">
    <property type="entry name" value="AB_hydrolase_sf"/>
</dbReference>
<comment type="catalytic activity">
    <reaction evidence="6">
        <text>1-haloalkane + H2O = a halide anion + a primary alcohol + H(+)</text>
        <dbReference type="Rhea" id="RHEA:19081"/>
        <dbReference type="ChEBI" id="CHEBI:15377"/>
        <dbReference type="ChEBI" id="CHEBI:15378"/>
        <dbReference type="ChEBI" id="CHEBI:15734"/>
        <dbReference type="ChEBI" id="CHEBI:16042"/>
        <dbReference type="ChEBI" id="CHEBI:18060"/>
        <dbReference type="EC" id="3.8.1.5"/>
    </reaction>
</comment>
<dbReference type="EC" id="3.8.1.5" evidence="3 6"/>
<feature type="active site" description="Nucleophile" evidence="6">
    <location>
        <position position="102"/>
    </location>
</feature>
<name>A0A4R0NFG9_9SPHI</name>
<dbReference type="InterPro" id="IPR023594">
    <property type="entry name" value="Haloalkane_dehalogenase_2"/>
</dbReference>
<keyword evidence="9" id="KW-1185">Reference proteome</keyword>
<dbReference type="GO" id="GO:0016020">
    <property type="term" value="C:membrane"/>
    <property type="evidence" value="ECO:0007669"/>
    <property type="project" value="TreeGrafter"/>
</dbReference>
<proteinExistence type="inferred from homology"/>
<dbReference type="InterPro" id="IPR000073">
    <property type="entry name" value="AB_hydrolase_1"/>
</dbReference>
<dbReference type="PRINTS" id="PR00412">
    <property type="entry name" value="EPOXHYDRLASE"/>
</dbReference>
<evidence type="ECO:0000256" key="6">
    <source>
        <dbReference type="HAMAP-Rule" id="MF_01231"/>
    </source>
</evidence>
<sequence>MKDFQSPYKMKGIEILNSQMTYIDEGYGPTILFLHGNPTSSYLWRNIIPYMLPHYRCIAPDLIGFGESDKPQIRYKFEDHANYLEQFIKSLHLENLILVLHDWGSALGFDWARRHESQVRGLVFMEFMHPFPTWQDFGEQGAAIFKKFRDPEIGRKLLVEENFFIEGVLAGGVLKGLEKKDMDVYRQPFLSPADREPLYRFPNEVPIAGEPVNVYAMATAYHDWLLKTDISKLFLWVTPGALISVEKAAWYEKNLKNCKSVKLGNGSHYVQEDHPDKIGLEIASWVANLVE</sequence>
<dbReference type="NCBIfam" id="NF002938">
    <property type="entry name" value="PRK03592.1"/>
    <property type="match status" value="1"/>
</dbReference>
<organism evidence="8 9">
    <name type="scientific">Pedobacter frigidisoli</name>
    <dbReference type="NCBI Taxonomy" id="2530455"/>
    <lineage>
        <taxon>Bacteria</taxon>
        <taxon>Pseudomonadati</taxon>
        <taxon>Bacteroidota</taxon>
        <taxon>Sphingobacteriia</taxon>
        <taxon>Sphingobacteriales</taxon>
        <taxon>Sphingobacteriaceae</taxon>
        <taxon>Pedobacter</taxon>
    </lineage>
</organism>
<comment type="similarity">
    <text evidence="1 6">Belongs to the haloalkane dehalogenase family. Type 2 subfamily.</text>
</comment>
<dbReference type="HAMAP" id="MF_01231">
    <property type="entry name" value="Haloalk_dehal_type2"/>
    <property type="match status" value="1"/>
</dbReference>
<feature type="active site" description="Proton acceptor" evidence="6">
    <location>
        <position position="268"/>
    </location>
</feature>
<dbReference type="PANTHER" id="PTHR43798">
    <property type="entry name" value="MONOACYLGLYCEROL LIPASE"/>
    <property type="match status" value="1"/>
</dbReference>
<accession>A0A4R0NFG9</accession>
<evidence type="ECO:0000259" key="7">
    <source>
        <dbReference type="Pfam" id="PF00561"/>
    </source>
</evidence>
<comment type="function">
    <text evidence="6">Catalyzes hydrolytic cleavage of carbon-halogen bonds in halogenated aliphatic compounds, leading to the formation of the corresponding primary alcohols, halide ions and protons.</text>
</comment>
<evidence type="ECO:0000313" key="9">
    <source>
        <dbReference type="Proteomes" id="UP000291485"/>
    </source>
</evidence>
<dbReference type="EMBL" id="SJSN01000034">
    <property type="protein sequence ID" value="TCC97962.1"/>
    <property type="molecule type" value="Genomic_DNA"/>
</dbReference>
<evidence type="ECO:0000256" key="5">
    <source>
        <dbReference type="ARBA" id="ARBA00040785"/>
    </source>
</evidence>
<feature type="active site" description="Proton donor" evidence="6">
    <location>
        <position position="126"/>
    </location>
</feature>
<evidence type="ECO:0000256" key="3">
    <source>
        <dbReference type="ARBA" id="ARBA00012065"/>
    </source>
</evidence>
<reference evidence="8 9" key="1">
    <citation type="submission" date="2019-02" db="EMBL/GenBank/DDBJ databases">
        <title>Pedobacter sp. RP-3-11 sp. nov., isolated from Arctic soil.</title>
        <authorList>
            <person name="Dahal R.H."/>
        </authorList>
    </citation>
    <scope>NUCLEOTIDE SEQUENCE [LARGE SCALE GENOMIC DNA]</scope>
    <source>
        <strain evidence="8 9">RP-3-11</strain>
    </source>
</reference>
<dbReference type="Pfam" id="PF00561">
    <property type="entry name" value="Abhydrolase_1"/>
    <property type="match status" value="1"/>
</dbReference>
<evidence type="ECO:0000256" key="1">
    <source>
        <dbReference type="ARBA" id="ARBA00007213"/>
    </source>
</evidence>
<feature type="domain" description="AB hydrolase-1" evidence="7">
    <location>
        <begin position="29"/>
        <end position="275"/>
    </location>
</feature>
<dbReference type="InterPro" id="IPR000639">
    <property type="entry name" value="Epox_hydrolase-like"/>
</dbReference>
<dbReference type="Gene3D" id="3.40.50.1820">
    <property type="entry name" value="alpha/beta hydrolase"/>
    <property type="match status" value="1"/>
</dbReference>
<dbReference type="InterPro" id="IPR029058">
    <property type="entry name" value="AB_hydrolase_fold"/>
</dbReference>
<dbReference type="PANTHER" id="PTHR43798:SF24">
    <property type="entry name" value="CIS-3-ALKYL-4-ALKYLOXETAN-2-ONE DECARBOXYLASE"/>
    <property type="match status" value="1"/>
</dbReference>
<dbReference type="SUPFAM" id="SSF53474">
    <property type="entry name" value="alpha/beta-Hydrolases"/>
    <property type="match status" value="1"/>
</dbReference>
<dbReference type="OrthoDB" id="9799612at2"/>
<evidence type="ECO:0000313" key="8">
    <source>
        <dbReference type="EMBL" id="TCC97962.1"/>
    </source>
</evidence>
<comment type="caution">
    <text evidence="8">The sequence shown here is derived from an EMBL/GenBank/DDBJ whole genome shotgun (WGS) entry which is preliminary data.</text>
</comment>
<dbReference type="AlphaFoldDB" id="A0A4R0NFG9"/>
<comment type="subunit">
    <text evidence="2 6">Monomer.</text>
</comment>
<gene>
    <name evidence="6" type="primary">dhaA</name>
    <name evidence="8" type="ORF">EZ449_21895</name>
</gene>
<keyword evidence="4 6" id="KW-0378">Hydrolase</keyword>
<dbReference type="Proteomes" id="UP000291485">
    <property type="component" value="Unassembled WGS sequence"/>
</dbReference>
<dbReference type="GO" id="GO:0018786">
    <property type="term" value="F:haloalkane dehalogenase activity"/>
    <property type="evidence" value="ECO:0007669"/>
    <property type="project" value="UniProtKB-UniRule"/>
</dbReference>
<evidence type="ECO:0000256" key="2">
    <source>
        <dbReference type="ARBA" id="ARBA00011245"/>
    </source>
</evidence>